<dbReference type="CDD" id="cd01717">
    <property type="entry name" value="Sm_B"/>
    <property type="match status" value="1"/>
</dbReference>
<dbReference type="GO" id="GO:0005737">
    <property type="term" value="C:cytoplasm"/>
    <property type="evidence" value="ECO:0007669"/>
    <property type="project" value="UniProtKB-SubCell"/>
</dbReference>
<accession>A0A0L0T9H2</accession>
<evidence type="ECO:0000313" key="15">
    <source>
        <dbReference type="Proteomes" id="UP000054350"/>
    </source>
</evidence>
<evidence type="ECO:0000313" key="14">
    <source>
        <dbReference type="EMBL" id="KNE71397.1"/>
    </source>
</evidence>
<feature type="compositionally biased region" description="Polar residues" evidence="11">
    <location>
        <begin position="1"/>
        <end position="12"/>
    </location>
</feature>
<keyword evidence="5" id="KW-0507">mRNA processing</keyword>
<dbReference type="PROSITE" id="PS52002">
    <property type="entry name" value="SM"/>
    <property type="match status" value="1"/>
</dbReference>
<evidence type="ECO:0000256" key="6">
    <source>
        <dbReference type="ARBA" id="ARBA00022884"/>
    </source>
</evidence>
<dbReference type="AlphaFoldDB" id="A0A0L0T9H2"/>
<feature type="compositionally biased region" description="Low complexity" evidence="11">
    <location>
        <begin position="24"/>
        <end position="34"/>
    </location>
</feature>
<evidence type="ECO:0000256" key="5">
    <source>
        <dbReference type="ARBA" id="ARBA00022664"/>
    </source>
</evidence>
<evidence type="ECO:0000256" key="1">
    <source>
        <dbReference type="ARBA" id="ARBA00004123"/>
    </source>
</evidence>
<dbReference type="GO" id="GO:0005682">
    <property type="term" value="C:U5 snRNP"/>
    <property type="evidence" value="ECO:0007669"/>
    <property type="project" value="TreeGrafter"/>
</dbReference>
<dbReference type="Proteomes" id="UP000054350">
    <property type="component" value="Unassembled WGS sequence"/>
</dbReference>
<dbReference type="GO" id="GO:0071013">
    <property type="term" value="C:catalytic step 2 spliceosome"/>
    <property type="evidence" value="ECO:0007669"/>
    <property type="project" value="TreeGrafter"/>
</dbReference>
<keyword evidence="8" id="KW-0539">Nucleus</keyword>
<dbReference type="PANTHER" id="PTHR10701">
    <property type="entry name" value="SMALL NUCLEAR RIBONUCLEOPROTEIN-ASSOCIATED PROTEIN B AND N"/>
    <property type="match status" value="1"/>
</dbReference>
<dbReference type="GO" id="GO:0005687">
    <property type="term" value="C:U4 snRNP"/>
    <property type="evidence" value="ECO:0007669"/>
    <property type="project" value="TreeGrafter"/>
</dbReference>
<feature type="compositionally biased region" description="Low complexity" evidence="11">
    <location>
        <begin position="75"/>
        <end position="89"/>
    </location>
</feature>
<dbReference type="GO" id="GO:0003723">
    <property type="term" value="F:RNA binding"/>
    <property type="evidence" value="ECO:0007669"/>
    <property type="project" value="UniProtKB-KW"/>
</dbReference>
<feature type="domain" description="Sm" evidence="13">
    <location>
        <begin position="139"/>
        <end position="223"/>
    </location>
</feature>
<evidence type="ECO:0000256" key="2">
    <source>
        <dbReference type="ARBA" id="ARBA00004496"/>
    </source>
</evidence>
<keyword evidence="12" id="KW-0472">Membrane</keyword>
<keyword evidence="6" id="KW-0694">RNA-binding</keyword>
<dbReference type="STRING" id="578462.A0A0L0T9H2"/>
<evidence type="ECO:0000256" key="7">
    <source>
        <dbReference type="ARBA" id="ARBA00023187"/>
    </source>
</evidence>
<name>A0A0L0T9H2_ALLM3</name>
<dbReference type="EMBL" id="GG745371">
    <property type="protein sequence ID" value="KNE71397.1"/>
    <property type="molecule type" value="Genomic_DNA"/>
</dbReference>
<reference evidence="15" key="2">
    <citation type="submission" date="2009-11" db="EMBL/GenBank/DDBJ databases">
        <title>The Genome Sequence of Allomyces macrogynus strain ATCC 38327.</title>
        <authorList>
            <consortium name="The Broad Institute Genome Sequencing Platform"/>
            <person name="Russ C."/>
            <person name="Cuomo C."/>
            <person name="Shea T."/>
            <person name="Young S.K."/>
            <person name="Zeng Q."/>
            <person name="Koehrsen M."/>
            <person name="Haas B."/>
            <person name="Borodovsky M."/>
            <person name="Guigo R."/>
            <person name="Alvarado L."/>
            <person name="Berlin A."/>
            <person name="Borenstein D."/>
            <person name="Chen Z."/>
            <person name="Engels R."/>
            <person name="Freedman E."/>
            <person name="Gellesch M."/>
            <person name="Goldberg J."/>
            <person name="Griggs A."/>
            <person name="Gujja S."/>
            <person name="Heiman D."/>
            <person name="Hepburn T."/>
            <person name="Howarth C."/>
            <person name="Jen D."/>
            <person name="Larson L."/>
            <person name="Lewis B."/>
            <person name="Mehta T."/>
            <person name="Park D."/>
            <person name="Pearson M."/>
            <person name="Roberts A."/>
            <person name="Saif S."/>
            <person name="Shenoy N."/>
            <person name="Sisk P."/>
            <person name="Stolte C."/>
            <person name="Sykes S."/>
            <person name="Walk T."/>
            <person name="White J."/>
            <person name="Yandava C."/>
            <person name="Burger G."/>
            <person name="Gray M.W."/>
            <person name="Holland P.W.H."/>
            <person name="King N."/>
            <person name="Lang F.B.F."/>
            <person name="Roger A.J."/>
            <person name="Ruiz-Trillo I."/>
            <person name="Lander E."/>
            <person name="Nusbaum C."/>
        </authorList>
    </citation>
    <scope>NUCLEOTIDE SEQUENCE [LARGE SCALE GENOMIC DNA]</scope>
    <source>
        <strain evidence="15">ATCC 38327</strain>
    </source>
</reference>
<dbReference type="Pfam" id="PF01423">
    <property type="entry name" value="LSM"/>
    <property type="match status" value="1"/>
</dbReference>
<dbReference type="SMART" id="SM00651">
    <property type="entry name" value="Sm"/>
    <property type="match status" value="1"/>
</dbReference>
<organism evidence="14 15">
    <name type="scientific">Allomyces macrogynus (strain ATCC 38327)</name>
    <name type="common">Allomyces javanicus var. macrogynus</name>
    <dbReference type="NCBI Taxonomy" id="578462"/>
    <lineage>
        <taxon>Eukaryota</taxon>
        <taxon>Fungi</taxon>
        <taxon>Fungi incertae sedis</taxon>
        <taxon>Blastocladiomycota</taxon>
        <taxon>Blastocladiomycetes</taxon>
        <taxon>Blastocladiales</taxon>
        <taxon>Blastocladiaceae</taxon>
        <taxon>Allomyces</taxon>
    </lineage>
</organism>
<dbReference type="PANTHER" id="PTHR10701:SF0">
    <property type="entry name" value="SMALL NUCLEAR RIBONUCLEOPROTEIN-ASSOCIATED PROTEIN B"/>
    <property type="match status" value="1"/>
</dbReference>
<dbReference type="GO" id="GO:0005685">
    <property type="term" value="C:U1 snRNP"/>
    <property type="evidence" value="ECO:0007669"/>
    <property type="project" value="TreeGrafter"/>
</dbReference>
<feature type="transmembrane region" description="Helical" evidence="12">
    <location>
        <begin position="44"/>
        <end position="62"/>
    </location>
</feature>
<dbReference type="InterPro" id="IPR001163">
    <property type="entry name" value="Sm_dom_euk/arc"/>
</dbReference>
<proteinExistence type="inferred from homology"/>
<dbReference type="GO" id="GO:0005686">
    <property type="term" value="C:U2 snRNP"/>
    <property type="evidence" value="ECO:0007669"/>
    <property type="project" value="TreeGrafter"/>
</dbReference>
<evidence type="ECO:0000256" key="9">
    <source>
        <dbReference type="ARBA" id="ARBA00023274"/>
    </source>
</evidence>
<evidence type="ECO:0000259" key="13">
    <source>
        <dbReference type="PROSITE" id="PS52002"/>
    </source>
</evidence>
<dbReference type="GO" id="GO:0070990">
    <property type="term" value="F:snRNP binding"/>
    <property type="evidence" value="ECO:0007669"/>
    <property type="project" value="TreeGrafter"/>
</dbReference>
<keyword evidence="15" id="KW-1185">Reference proteome</keyword>
<keyword evidence="9" id="KW-0687">Ribonucleoprotein</keyword>
<evidence type="ECO:0000256" key="10">
    <source>
        <dbReference type="ARBA" id="ARBA00041355"/>
    </source>
</evidence>
<evidence type="ECO:0000256" key="8">
    <source>
        <dbReference type="ARBA" id="ARBA00023242"/>
    </source>
</evidence>
<comment type="subcellular location">
    <subcellularLocation>
        <location evidence="2">Cytoplasm</location>
    </subcellularLocation>
    <subcellularLocation>
        <location evidence="1">Nucleus</location>
    </subcellularLocation>
</comment>
<feature type="region of interest" description="Disordered" evidence="11">
    <location>
        <begin position="1"/>
        <end position="34"/>
    </location>
</feature>
<evidence type="ECO:0000256" key="12">
    <source>
        <dbReference type="SAM" id="Phobius"/>
    </source>
</evidence>
<keyword evidence="4" id="KW-0963">Cytoplasm</keyword>
<evidence type="ECO:0000256" key="4">
    <source>
        <dbReference type="ARBA" id="ARBA00022490"/>
    </source>
</evidence>
<dbReference type="InterPro" id="IPR047575">
    <property type="entry name" value="Sm"/>
</dbReference>
<sequence length="258" mass="28086">MPPQEQQQQPISTRRRPAADFVRAQRPSSSRPCRARPAVWWHRFAQVAASFVIAVPVSAAPLSPRSPQQPPPSSPASAVTPSSSSAAAALPPPNPASDMSPVMLLAMVAAGLLILSALFRLIRRISDAGDACPAPDTDEKNSKMLSLLNYRLRVTISDGRVMVGQMLAFDRHMNLVLADTQEFRRVTVKSTDGERREREEKRTLGLLVLRGETIVNFTIEAPPPSTKEAAKKSAGASDVHADAVIEIKDEGRWTEESH</sequence>
<keyword evidence="7" id="KW-0508">mRNA splicing</keyword>
<feature type="transmembrane region" description="Helical" evidence="12">
    <location>
        <begin position="102"/>
        <end position="122"/>
    </location>
</feature>
<dbReference type="eggNOG" id="KOG3168">
    <property type="taxonomic scope" value="Eukaryota"/>
</dbReference>
<dbReference type="SUPFAM" id="SSF50182">
    <property type="entry name" value="Sm-like ribonucleoproteins"/>
    <property type="match status" value="1"/>
</dbReference>
<reference evidence="14 15" key="1">
    <citation type="submission" date="2009-11" db="EMBL/GenBank/DDBJ databases">
        <title>Annotation of Allomyces macrogynus ATCC 38327.</title>
        <authorList>
            <consortium name="The Broad Institute Genome Sequencing Platform"/>
            <person name="Russ C."/>
            <person name="Cuomo C."/>
            <person name="Burger G."/>
            <person name="Gray M.W."/>
            <person name="Holland P.W.H."/>
            <person name="King N."/>
            <person name="Lang F.B.F."/>
            <person name="Roger A.J."/>
            <person name="Ruiz-Trillo I."/>
            <person name="Young S.K."/>
            <person name="Zeng Q."/>
            <person name="Gargeya S."/>
            <person name="Fitzgerald M."/>
            <person name="Haas B."/>
            <person name="Abouelleil A."/>
            <person name="Alvarado L."/>
            <person name="Arachchi H.M."/>
            <person name="Berlin A."/>
            <person name="Chapman S.B."/>
            <person name="Gearin G."/>
            <person name="Goldberg J."/>
            <person name="Griggs A."/>
            <person name="Gujja S."/>
            <person name="Hansen M."/>
            <person name="Heiman D."/>
            <person name="Howarth C."/>
            <person name="Larimer J."/>
            <person name="Lui A."/>
            <person name="MacDonald P.J.P."/>
            <person name="McCowen C."/>
            <person name="Montmayeur A."/>
            <person name="Murphy C."/>
            <person name="Neiman D."/>
            <person name="Pearson M."/>
            <person name="Priest M."/>
            <person name="Roberts A."/>
            <person name="Saif S."/>
            <person name="Shea T."/>
            <person name="Sisk P."/>
            <person name="Stolte C."/>
            <person name="Sykes S."/>
            <person name="Wortman J."/>
            <person name="Nusbaum C."/>
            <person name="Birren B."/>
        </authorList>
    </citation>
    <scope>NUCLEOTIDE SEQUENCE [LARGE SCALE GENOMIC DNA]</scope>
    <source>
        <strain evidence="14 15">ATCC 38327</strain>
    </source>
</reference>
<evidence type="ECO:0000256" key="3">
    <source>
        <dbReference type="ARBA" id="ARBA00009123"/>
    </source>
</evidence>
<keyword evidence="12" id="KW-1133">Transmembrane helix</keyword>
<dbReference type="Gene3D" id="2.30.30.100">
    <property type="match status" value="1"/>
</dbReference>
<dbReference type="GO" id="GO:0000398">
    <property type="term" value="P:mRNA splicing, via spliceosome"/>
    <property type="evidence" value="ECO:0007669"/>
    <property type="project" value="TreeGrafter"/>
</dbReference>
<evidence type="ECO:0000256" key="11">
    <source>
        <dbReference type="SAM" id="MobiDB-lite"/>
    </source>
</evidence>
<feature type="region of interest" description="Disordered" evidence="11">
    <location>
        <begin position="61"/>
        <end position="93"/>
    </location>
</feature>
<dbReference type="VEuPathDB" id="FungiDB:AMAG_20348"/>
<dbReference type="GO" id="GO:0071004">
    <property type="term" value="C:U2-type prespliceosome"/>
    <property type="evidence" value="ECO:0007669"/>
    <property type="project" value="TreeGrafter"/>
</dbReference>
<gene>
    <name evidence="14" type="ORF">AMAG_20348</name>
</gene>
<dbReference type="InterPro" id="IPR010920">
    <property type="entry name" value="LSM_dom_sf"/>
</dbReference>
<dbReference type="InterPro" id="IPR050914">
    <property type="entry name" value="snRNP_SmB/NAA38-like"/>
</dbReference>
<protein>
    <recommendedName>
        <fullName evidence="10">Sm protein B</fullName>
    </recommendedName>
</protein>
<keyword evidence="12" id="KW-0812">Transmembrane</keyword>
<dbReference type="GO" id="GO:0046540">
    <property type="term" value="C:U4/U6 x U5 tri-snRNP complex"/>
    <property type="evidence" value="ECO:0007669"/>
    <property type="project" value="TreeGrafter"/>
</dbReference>
<comment type="similarity">
    <text evidence="3">Belongs to the snRNP SmB/SmN family.</text>
</comment>
<dbReference type="OrthoDB" id="2020720at2759"/>